<gene>
    <name evidence="1" type="ORF">WA026_017342</name>
</gene>
<comment type="caution">
    <text evidence="1">The sequence shown here is derived from an EMBL/GenBank/DDBJ whole genome shotgun (WGS) entry which is preliminary data.</text>
</comment>
<evidence type="ECO:0000313" key="1">
    <source>
        <dbReference type="EMBL" id="KAK9891854.1"/>
    </source>
</evidence>
<protein>
    <recommendedName>
        <fullName evidence="3">Endonuclease-reverse transcriptase</fullName>
    </recommendedName>
</protein>
<dbReference type="PANTHER" id="PTHR47027">
    <property type="entry name" value="REVERSE TRANSCRIPTASE DOMAIN-CONTAINING PROTEIN"/>
    <property type="match status" value="1"/>
</dbReference>
<dbReference type="PANTHER" id="PTHR47027:SF8">
    <property type="entry name" value="RIBONUCLEASE H"/>
    <property type="match status" value="1"/>
</dbReference>
<reference evidence="1 2" key="1">
    <citation type="submission" date="2023-03" db="EMBL/GenBank/DDBJ databases">
        <title>Genome insight into feeding habits of ladybird beetles.</title>
        <authorList>
            <person name="Li H.-S."/>
            <person name="Huang Y.-H."/>
            <person name="Pang H."/>
        </authorList>
    </citation>
    <scope>NUCLEOTIDE SEQUENCE [LARGE SCALE GENOMIC DNA]</scope>
    <source>
        <strain evidence="1">SYSU_2023b</strain>
        <tissue evidence="1">Whole body</tissue>
    </source>
</reference>
<accession>A0AAW1VHT1</accession>
<proteinExistence type="predicted"/>
<name>A0AAW1VHT1_9CUCU</name>
<organism evidence="1 2">
    <name type="scientific">Henosepilachna vigintioctopunctata</name>
    <dbReference type="NCBI Taxonomy" id="420089"/>
    <lineage>
        <taxon>Eukaryota</taxon>
        <taxon>Metazoa</taxon>
        <taxon>Ecdysozoa</taxon>
        <taxon>Arthropoda</taxon>
        <taxon>Hexapoda</taxon>
        <taxon>Insecta</taxon>
        <taxon>Pterygota</taxon>
        <taxon>Neoptera</taxon>
        <taxon>Endopterygota</taxon>
        <taxon>Coleoptera</taxon>
        <taxon>Polyphaga</taxon>
        <taxon>Cucujiformia</taxon>
        <taxon>Coccinelloidea</taxon>
        <taxon>Coccinellidae</taxon>
        <taxon>Epilachninae</taxon>
        <taxon>Epilachnini</taxon>
        <taxon>Henosepilachna</taxon>
    </lineage>
</organism>
<sequence>MLKCYIWPIITYGAETWSLKMKPMNRREAFEMWTLRRLLKIPWVDRITNEEVLRRAGVERVLLKTIKQRKISYLGHILRGNKYDILRLIFIGKIEGRRGPGRKRHSWLCDIKNWCGVKNVGDIFALAIVEWMDDRLHAVSV</sequence>
<dbReference type="Proteomes" id="UP001431783">
    <property type="component" value="Unassembled WGS sequence"/>
</dbReference>
<keyword evidence="2" id="KW-1185">Reference proteome</keyword>
<dbReference type="AlphaFoldDB" id="A0AAW1VHT1"/>
<evidence type="ECO:0008006" key="3">
    <source>
        <dbReference type="Google" id="ProtNLM"/>
    </source>
</evidence>
<evidence type="ECO:0000313" key="2">
    <source>
        <dbReference type="Proteomes" id="UP001431783"/>
    </source>
</evidence>
<dbReference type="EMBL" id="JARQZJ010000131">
    <property type="protein sequence ID" value="KAK9891854.1"/>
    <property type="molecule type" value="Genomic_DNA"/>
</dbReference>